<feature type="region of interest" description="Disordered" evidence="4">
    <location>
        <begin position="176"/>
        <end position="224"/>
    </location>
</feature>
<evidence type="ECO:0000256" key="3">
    <source>
        <dbReference type="ARBA" id="ARBA00022679"/>
    </source>
</evidence>
<comment type="caution">
    <text evidence="6">The sequence shown here is derived from an EMBL/GenBank/DDBJ whole genome shotgun (WGS) entry which is preliminary data.</text>
</comment>
<sequence>MPSVPPGPPPDAFVLPDEPPPLAASSPAPASLNALWRQRYRWCYGTLQAMWKHRGALVQRGAAGKLGRRGLVYLLLFQVLLPLLAPVVDVFALYGLVFLDPIRITALWLVFLLLQLGMGLYAFRLDGERPGPLWSLPLQQFVYRQLMYLVVLQSVFTAVSGSRLRWQRMERYGSLRAPAGAKPSGEDRIAAPAQPEPYEGVAADPAPRPYVATPEPGPYESHRY</sequence>
<reference evidence="6" key="2">
    <citation type="submission" date="2020-09" db="EMBL/GenBank/DDBJ databases">
        <authorList>
            <person name="Sun Q."/>
            <person name="Ohkuma M."/>
        </authorList>
    </citation>
    <scope>NUCLEOTIDE SEQUENCE</scope>
    <source>
        <strain evidence="6">JCM 4490</strain>
    </source>
</reference>
<evidence type="ECO:0000256" key="2">
    <source>
        <dbReference type="ARBA" id="ARBA00022676"/>
    </source>
</evidence>
<evidence type="ECO:0000256" key="4">
    <source>
        <dbReference type="SAM" id="MobiDB-lite"/>
    </source>
</evidence>
<dbReference type="GO" id="GO:0016757">
    <property type="term" value="F:glycosyltransferase activity"/>
    <property type="evidence" value="ECO:0007669"/>
    <property type="project" value="UniProtKB-KW"/>
</dbReference>
<protein>
    <submittedName>
        <fullName evidence="6">Uncharacterized protein</fullName>
    </submittedName>
</protein>
<evidence type="ECO:0000256" key="5">
    <source>
        <dbReference type="SAM" id="Phobius"/>
    </source>
</evidence>
<evidence type="ECO:0000313" key="7">
    <source>
        <dbReference type="Proteomes" id="UP000620224"/>
    </source>
</evidence>
<feature type="transmembrane region" description="Helical" evidence="5">
    <location>
        <begin position="106"/>
        <end position="125"/>
    </location>
</feature>
<reference evidence="6" key="1">
    <citation type="journal article" date="2014" name="Int. J. Syst. Evol. Microbiol.">
        <title>Complete genome sequence of Corynebacterium casei LMG S-19264T (=DSM 44701T), isolated from a smear-ripened cheese.</title>
        <authorList>
            <consortium name="US DOE Joint Genome Institute (JGI-PGF)"/>
            <person name="Walter F."/>
            <person name="Albersmeier A."/>
            <person name="Kalinowski J."/>
            <person name="Ruckert C."/>
        </authorList>
    </citation>
    <scope>NUCLEOTIDE SEQUENCE</scope>
    <source>
        <strain evidence="6">JCM 4490</strain>
    </source>
</reference>
<dbReference type="EMBL" id="BMUE01000006">
    <property type="protein sequence ID" value="GGW54125.1"/>
    <property type="molecule type" value="Genomic_DNA"/>
</dbReference>
<keyword evidence="5" id="KW-0812">Transmembrane</keyword>
<keyword evidence="5" id="KW-0472">Membrane</keyword>
<dbReference type="AlphaFoldDB" id="A0A918J9E0"/>
<dbReference type="Proteomes" id="UP000620224">
    <property type="component" value="Unassembled WGS sequence"/>
</dbReference>
<keyword evidence="3" id="KW-0808">Transferase</keyword>
<accession>A0A918J9E0</accession>
<keyword evidence="7" id="KW-1185">Reference proteome</keyword>
<gene>
    <name evidence="6" type="ORF">GCM10010503_34200</name>
</gene>
<organism evidence="6 7">
    <name type="scientific">Streptomyces lucensis JCM 4490</name>
    <dbReference type="NCBI Taxonomy" id="1306176"/>
    <lineage>
        <taxon>Bacteria</taxon>
        <taxon>Bacillati</taxon>
        <taxon>Actinomycetota</taxon>
        <taxon>Actinomycetes</taxon>
        <taxon>Kitasatosporales</taxon>
        <taxon>Streptomycetaceae</taxon>
        <taxon>Streptomyces</taxon>
    </lineage>
</organism>
<feature type="transmembrane region" description="Helical" evidence="5">
    <location>
        <begin position="145"/>
        <end position="166"/>
    </location>
</feature>
<proteinExistence type="inferred from homology"/>
<keyword evidence="2" id="KW-0328">Glycosyltransferase</keyword>
<comment type="similarity">
    <text evidence="1">Belongs to the glycosyltransferase 2 family.</text>
</comment>
<evidence type="ECO:0000256" key="1">
    <source>
        <dbReference type="ARBA" id="ARBA00006739"/>
    </source>
</evidence>
<dbReference type="PANTHER" id="PTHR43630">
    <property type="entry name" value="POLY-BETA-1,6-N-ACETYL-D-GLUCOSAMINE SYNTHASE"/>
    <property type="match status" value="1"/>
</dbReference>
<keyword evidence="5" id="KW-1133">Transmembrane helix</keyword>
<evidence type="ECO:0000313" key="6">
    <source>
        <dbReference type="EMBL" id="GGW54125.1"/>
    </source>
</evidence>
<dbReference type="PANTHER" id="PTHR43630:SF1">
    <property type="entry name" value="POLY-BETA-1,6-N-ACETYL-D-GLUCOSAMINE SYNTHASE"/>
    <property type="match status" value="1"/>
</dbReference>
<feature type="transmembrane region" description="Helical" evidence="5">
    <location>
        <begin position="71"/>
        <end position="99"/>
    </location>
</feature>
<name>A0A918J9E0_9ACTN</name>